<feature type="transmembrane region" description="Helical" evidence="1">
    <location>
        <begin position="44"/>
        <end position="66"/>
    </location>
</feature>
<accession>A0A9K3NEU4</accession>
<dbReference type="Gramene" id="mRNA:HanXRQr2_Chr08g0356571">
    <property type="protein sequence ID" value="mRNA:HanXRQr2_Chr08g0356571"/>
    <property type="gene ID" value="HanXRQr2_Chr08g0356571"/>
</dbReference>
<gene>
    <name evidence="2" type="ORF">HanXRQr2_Chr08g0356571</name>
</gene>
<protein>
    <submittedName>
        <fullName evidence="2">Uncharacterized protein</fullName>
    </submittedName>
</protein>
<evidence type="ECO:0000313" key="3">
    <source>
        <dbReference type="Proteomes" id="UP000215914"/>
    </source>
</evidence>
<feature type="transmembrane region" description="Helical" evidence="1">
    <location>
        <begin position="12"/>
        <end position="37"/>
    </location>
</feature>
<dbReference type="AlphaFoldDB" id="A0A9K3NEU4"/>
<feature type="transmembrane region" description="Helical" evidence="1">
    <location>
        <begin position="93"/>
        <end position="118"/>
    </location>
</feature>
<evidence type="ECO:0000256" key="1">
    <source>
        <dbReference type="SAM" id="Phobius"/>
    </source>
</evidence>
<keyword evidence="1" id="KW-1133">Transmembrane helix</keyword>
<sequence length="119" mass="13562">MADLSLQLTVEFQLVLGCVSSVCLLSWCGWLWCFYCISETGRSWFNVLSGWMFMYASLPITIYRVFMGSSFAASSSHVIPNSWLPARSKITAWIPPVLLVTVAMILYLYTYVFMYSILV</sequence>
<name>A0A9K3NEU4_HELAN</name>
<evidence type="ECO:0000313" key="2">
    <source>
        <dbReference type="EMBL" id="KAF5796838.1"/>
    </source>
</evidence>
<keyword evidence="1" id="KW-0472">Membrane</keyword>
<reference evidence="2" key="1">
    <citation type="journal article" date="2017" name="Nature">
        <title>The sunflower genome provides insights into oil metabolism, flowering and Asterid evolution.</title>
        <authorList>
            <person name="Badouin H."/>
            <person name="Gouzy J."/>
            <person name="Grassa C.J."/>
            <person name="Murat F."/>
            <person name="Staton S.E."/>
            <person name="Cottret L."/>
            <person name="Lelandais-Briere C."/>
            <person name="Owens G.L."/>
            <person name="Carrere S."/>
            <person name="Mayjonade B."/>
            <person name="Legrand L."/>
            <person name="Gill N."/>
            <person name="Kane N.C."/>
            <person name="Bowers J.E."/>
            <person name="Hubner S."/>
            <person name="Bellec A."/>
            <person name="Berard A."/>
            <person name="Berges H."/>
            <person name="Blanchet N."/>
            <person name="Boniface M.C."/>
            <person name="Brunel D."/>
            <person name="Catrice O."/>
            <person name="Chaidir N."/>
            <person name="Claudel C."/>
            <person name="Donnadieu C."/>
            <person name="Faraut T."/>
            <person name="Fievet G."/>
            <person name="Helmstetter N."/>
            <person name="King M."/>
            <person name="Knapp S.J."/>
            <person name="Lai Z."/>
            <person name="Le Paslier M.C."/>
            <person name="Lippi Y."/>
            <person name="Lorenzon L."/>
            <person name="Mandel J.R."/>
            <person name="Marage G."/>
            <person name="Marchand G."/>
            <person name="Marquand E."/>
            <person name="Bret-Mestries E."/>
            <person name="Morien E."/>
            <person name="Nambeesan S."/>
            <person name="Nguyen T."/>
            <person name="Pegot-Espagnet P."/>
            <person name="Pouilly N."/>
            <person name="Raftis F."/>
            <person name="Sallet E."/>
            <person name="Schiex T."/>
            <person name="Thomas J."/>
            <person name="Vandecasteele C."/>
            <person name="Vares D."/>
            <person name="Vear F."/>
            <person name="Vautrin S."/>
            <person name="Crespi M."/>
            <person name="Mangin B."/>
            <person name="Burke J.M."/>
            <person name="Salse J."/>
            <person name="Munos S."/>
            <person name="Vincourt P."/>
            <person name="Rieseberg L.H."/>
            <person name="Langlade N.B."/>
        </authorList>
    </citation>
    <scope>NUCLEOTIDE SEQUENCE</scope>
    <source>
        <tissue evidence="2">Leaves</tissue>
    </source>
</reference>
<dbReference type="Proteomes" id="UP000215914">
    <property type="component" value="Unassembled WGS sequence"/>
</dbReference>
<reference evidence="2" key="2">
    <citation type="submission" date="2020-06" db="EMBL/GenBank/DDBJ databases">
        <title>Helianthus annuus Genome sequencing and assembly Release 2.</title>
        <authorList>
            <person name="Gouzy J."/>
            <person name="Langlade N."/>
            <person name="Munos S."/>
        </authorList>
    </citation>
    <scope>NUCLEOTIDE SEQUENCE</scope>
    <source>
        <tissue evidence="2">Leaves</tissue>
    </source>
</reference>
<comment type="caution">
    <text evidence="2">The sequence shown here is derived from an EMBL/GenBank/DDBJ whole genome shotgun (WGS) entry which is preliminary data.</text>
</comment>
<proteinExistence type="predicted"/>
<keyword evidence="1" id="KW-0812">Transmembrane</keyword>
<dbReference type="EMBL" id="MNCJ02000323">
    <property type="protein sequence ID" value="KAF5796838.1"/>
    <property type="molecule type" value="Genomic_DNA"/>
</dbReference>
<organism evidence="2 3">
    <name type="scientific">Helianthus annuus</name>
    <name type="common">Common sunflower</name>
    <dbReference type="NCBI Taxonomy" id="4232"/>
    <lineage>
        <taxon>Eukaryota</taxon>
        <taxon>Viridiplantae</taxon>
        <taxon>Streptophyta</taxon>
        <taxon>Embryophyta</taxon>
        <taxon>Tracheophyta</taxon>
        <taxon>Spermatophyta</taxon>
        <taxon>Magnoliopsida</taxon>
        <taxon>eudicotyledons</taxon>
        <taxon>Gunneridae</taxon>
        <taxon>Pentapetalae</taxon>
        <taxon>asterids</taxon>
        <taxon>campanulids</taxon>
        <taxon>Asterales</taxon>
        <taxon>Asteraceae</taxon>
        <taxon>Asteroideae</taxon>
        <taxon>Heliantheae alliance</taxon>
        <taxon>Heliantheae</taxon>
        <taxon>Helianthus</taxon>
    </lineage>
</organism>
<keyword evidence="3" id="KW-1185">Reference proteome</keyword>